<accession>A0AAN9KEM1</accession>
<sequence>MLDFFFHKVSSKPYKRLDQLKAQQAQTPTTTPSGPFVGPTAQPRPIDGGGPSASIGPGVGHSRAVTQPRLAKVSLTSP</sequence>
<gene>
    <name evidence="2" type="ORF">VNO77_33707</name>
</gene>
<dbReference type="Proteomes" id="UP001367508">
    <property type="component" value="Unassembled WGS sequence"/>
</dbReference>
<evidence type="ECO:0000313" key="3">
    <source>
        <dbReference type="Proteomes" id="UP001367508"/>
    </source>
</evidence>
<evidence type="ECO:0000256" key="1">
    <source>
        <dbReference type="SAM" id="MobiDB-lite"/>
    </source>
</evidence>
<feature type="region of interest" description="Disordered" evidence="1">
    <location>
        <begin position="17"/>
        <end position="78"/>
    </location>
</feature>
<feature type="compositionally biased region" description="Low complexity" evidence="1">
    <location>
        <begin position="22"/>
        <end position="32"/>
    </location>
</feature>
<reference evidence="2 3" key="1">
    <citation type="submission" date="2024-01" db="EMBL/GenBank/DDBJ databases">
        <title>The genomes of 5 underutilized Papilionoideae crops provide insights into root nodulation and disease resistanc.</title>
        <authorList>
            <person name="Jiang F."/>
        </authorList>
    </citation>
    <scope>NUCLEOTIDE SEQUENCE [LARGE SCALE GENOMIC DNA]</scope>
    <source>
        <strain evidence="2">LVBAO_FW01</strain>
        <tissue evidence="2">Leaves</tissue>
    </source>
</reference>
<keyword evidence="3" id="KW-1185">Reference proteome</keyword>
<comment type="caution">
    <text evidence="2">The sequence shown here is derived from an EMBL/GenBank/DDBJ whole genome shotgun (WGS) entry which is preliminary data.</text>
</comment>
<protein>
    <submittedName>
        <fullName evidence="2">Uncharacterized protein</fullName>
    </submittedName>
</protein>
<organism evidence="2 3">
    <name type="scientific">Canavalia gladiata</name>
    <name type="common">Sword bean</name>
    <name type="synonym">Dolichos gladiatus</name>
    <dbReference type="NCBI Taxonomy" id="3824"/>
    <lineage>
        <taxon>Eukaryota</taxon>
        <taxon>Viridiplantae</taxon>
        <taxon>Streptophyta</taxon>
        <taxon>Embryophyta</taxon>
        <taxon>Tracheophyta</taxon>
        <taxon>Spermatophyta</taxon>
        <taxon>Magnoliopsida</taxon>
        <taxon>eudicotyledons</taxon>
        <taxon>Gunneridae</taxon>
        <taxon>Pentapetalae</taxon>
        <taxon>rosids</taxon>
        <taxon>fabids</taxon>
        <taxon>Fabales</taxon>
        <taxon>Fabaceae</taxon>
        <taxon>Papilionoideae</taxon>
        <taxon>50 kb inversion clade</taxon>
        <taxon>NPAAA clade</taxon>
        <taxon>indigoferoid/millettioid clade</taxon>
        <taxon>Phaseoleae</taxon>
        <taxon>Canavalia</taxon>
    </lineage>
</organism>
<dbReference type="AlphaFoldDB" id="A0AAN9KEM1"/>
<dbReference type="EMBL" id="JAYMYQ010000008">
    <property type="protein sequence ID" value="KAK7315173.1"/>
    <property type="molecule type" value="Genomic_DNA"/>
</dbReference>
<proteinExistence type="predicted"/>
<evidence type="ECO:0000313" key="2">
    <source>
        <dbReference type="EMBL" id="KAK7315173.1"/>
    </source>
</evidence>
<name>A0AAN9KEM1_CANGL</name>